<dbReference type="EMBL" id="MCBQ01008534">
    <property type="protein sequence ID" value="RKF75365.1"/>
    <property type="molecule type" value="Genomic_DNA"/>
</dbReference>
<dbReference type="AlphaFoldDB" id="A0A420ILM4"/>
<name>A0A420ILM4_9PEZI</name>
<feature type="compositionally biased region" description="Polar residues" evidence="1">
    <location>
        <begin position="179"/>
        <end position="206"/>
    </location>
</feature>
<proteinExistence type="predicted"/>
<feature type="region of interest" description="Disordered" evidence="1">
    <location>
        <begin position="58"/>
        <end position="119"/>
    </location>
</feature>
<comment type="caution">
    <text evidence="2">The sequence shown here is derived from an EMBL/GenBank/DDBJ whole genome shotgun (WGS) entry which is preliminary data.</text>
</comment>
<dbReference type="STRING" id="62708.A0A420ILM4"/>
<reference evidence="2 3" key="1">
    <citation type="journal article" date="2018" name="BMC Genomics">
        <title>Comparative genome analyses reveal sequence features reflecting distinct modes of host-adaptation between dicot and monocot powdery mildew.</title>
        <authorList>
            <person name="Wu Y."/>
            <person name="Ma X."/>
            <person name="Pan Z."/>
            <person name="Kale S.D."/>
            <person name="Song Y."/>
            <person name="King H."/>
            <person name="Zhang Q."/>
            <person name="Presley C."/>
            <person name="Deng X."/>
            <person name="Wei C.I."/>
            <person name="Xiao S."/>
        </authorList>
    </citation>
    <scope>NUCLEOTIDE SEQUENCE [LARGE SCALE GENOMIC DNA]</scope>
    <source>
        <strain evidence="2">UMSG3</strain>
    </source>
</reference>
<gene>
    <name evidence="2" type="ORF">GcM3_085009</name>
</gene>
<dbReference type="Proteomes" id="UP000283383">
    <property type="component" value="Unassembled WGS sequence"/>
</dbReference>
<feature type="region of interest" description="Disordered" evidence="1">
    <location>
        <begin position="172"/>
        <end position="206"/>
    </location>
</feature>
<dbReference type="Pfam" id="PF13136">
    <property type="entry name" value="DUF3984"/>
    <property type="match status" value="1"/>
</dbReference>
<sequence length="368" mass="41918">MDDTYGSQRLRPKRNNLSLQHINRLSLAPMTLKWPLSDPESLMELDYHSNYMSDRSIPTTPSILSRTPSCTFTHKTPRTNFPKSKSSSHLLTSKASSVGINSGRGRPKNETRSRSLSHHRSDSVWLLRAGAVMISSAREAKGQDWLVSRASSTSIRRLQEDDHKEWERAYLRESEHQSKLSSARGSTLGDNSSGYSSPKRSMSMNISPTSRIENYPLSRRESKILSLNSPMTKEPDNYFEWKDFSDENKFLQEPELLDTEYVCEDEEAIDQDEAIVKDFSRAYNKGIGGWVEKILKRRLFTMDDEIDDIDTDDESEKVYSTDLSKPSLQSFDIATFPVDIDVPPAQDGDVSVWEDAVWFLNVAMKALL</sequence>
<organism evidence="2 3">
    <name type="scientific">Golovinomyces cichoracearum</name>
    <dbReference type="NCBI Taxonomy" id="62708"/>
    <lineage>
        <taxon>Eukaryota</taxon>
        <taxon>Fungi</taxon>
        <taxon>Dikarya</taxon>
        <taxon>Ascomycota</taxon>
        <taxon>Pezizomycotina</taxon>
        <taxon>Leotiomycetes</taxon>
        <taxon>Erysiphales</taxon>
        <taxon>Erysiphaceae</taxon>
        <taxon>Golovinomyces</taxon>
    </lineage>
</organism>
<dbReference type="InterPro" id="IPR025040">
    <property type="entry name" value="DUF3984"/>
</dbReference>
<keyword evidence="3" id="KW-1185">Reference proteome</keyword>
<feature type="compositionally biased region" description="Polar residues" evidence="1">
    <location>
        <begin position="58"/>
        <end position="82"/>
    </location>
</feature>
<feature type="compositionally biased region" description="Low complexity" evidence="1">
    <location>
        <begin position="83"/>
        <end position="97"/>
    </location>
</feature>
<evidence type="ECO:0000256" key="1">
    <source>
        <dbReference type="SAM" id="MobiDB-lite"/>
    </source>
</evidence>
<evidence type="ECO:0000313" key="3">
    <source>
        <dbReference type="Proteomes" id="UP000283383"/>
    </source>
</evidence>
<evidence type="ECO:0000313" key="2">
    <source>
        <dbReference type="EMBL" id="RKF75365.1"/>
    </source>
</evidence>
<accession>A0A420ILM4</accession>
<protein>
    <submittedName>
        <fullName evidence="2">Uncharacterized protein</fullName>
    </submittedName>
</protein>